<dbReference type="Gene3D" id="1.10.600.10">
    <property type="entry name" value="Farnesyl Diphosphate Synthase"/>
    <property type="match status" value="1"/>
</dbReference>
<dbReference type="AlphaFoldDB" id="A0AAN6NWV1"/>
<proteinExistence type="predicted"/>
<dbReference type="InterPro" id="IPR008949">
    <property type="entry name" value="Isoprenoid_synthase_dom_sf"/>
</dbReference>
<dbReference type="SUPFAM" id="SSF48576">
    <property type="entry name" value="Terpenoid synthases"/>
    <property type="match status" value="1"/>
</dbReference>
<evidence type="ECO:0000313" key="1">
    <source>
        <dbReference type="EMBL" id="KAK3953400.1"/>
    </source>
</evidence>
<dbReference type="EMBL" id="MU859106">
    <property type="protein sequence ID" value="KAK3953400.1"/>
    <property type="molecule type" value="Genomic_DNA"/>
</dbReference>
<accession>A0AAN6NWV1</accession>
<comment type="caution">
    <text evidence="1">The sequence shown here is derived from an EMBL/GenBank/DDBJ whole genome shotgun (WGS) entry which is preliminary data.</text>
</comment>
<organism evidence="1 2">
    <name type="scientific">Pseudoneurospora amorphoporcata</name>
    <dbReference type="NCBI Taxonomy" id="241081"/>
    <lineage>
        <taxon>Eukaryota</taxon>
        <taxon>Fungi</taxon>
        <taxon>Dikarya</taxon>
        <taxon>Ascomycota</taxon>
        <taxon>Pezizomycotina</taxon>
        <taxon>Sordariomycetes</taxon>
        <taxon>Sordariomycetidae</taxon>
        <taxon>Sordariales</taxon>
        <taxon>Sordariaceae</taxon>
        <taxon>Pseudoneurospora</taxon>
    </lineage>
</organism>
<name>A0AAN6NWV1_9PEZI</name>
<reference evidence="1" key="1">
    <citation type="journal article" date="2023" name="Mol. Phylogenet. Evol.">
        <title>Genome-scale phylogeny and comparative genomics of the fungal order Sordariales.</title>
        <authorList>
            <person name="Hensen N."/>
            <person name="Bonometti L."/>
            <person name="Westerberg I."/>
            <person name="Brannstrom I.O."/>
            <person name="Guillou S."/>
            <person name="Cros-Aarteil S."/>
            <person name="Calhoun S."/>
            <person name="Haridas S."/>
            <person name="Kuo A."/>
            <person name="Mondo S."/>
            <person name="Pangilinan J."/>
            <person name="Riley R."/>
            <person name="LaButti K."/>
            <person name="Andreopoulos B."/>
            <person name="Lipzen A."/>
            <person name="Chen C."/>
            <person name="Yan M."/>
            <person name="Daum C."/>
            <person name="Ng V."/>
            <person name="Clum A."/>
            <person name="Steindorff A."/>
            <person name="Ohm R.A."/>
            <person name="Martin F."/>
            <person name="Silar P."/>
            <person name="Natvig D.O."/>
            <person name="Lalanne C."/>
            <person name="Gautier V."/>
            <person name="Ament-Velasquez S.L."/>
            <person name="Kruys A."/>
            <person name="Hutchinson M.I."/>
            <person name="Powell A.J."/>
            <person name="Barry K."/>
            <person name="Miller A.N."/>
            <person name="Grigoriev I.V."/>
            <person name="Debuchy R."/>
            <person name="Gladieux P."/>
            <person name="Hiltunen Thoren M."/>
            <person name="Johannesson H."/>
        </authorList>
    </citation>
    <scope>NUCLEOTIDE SEQUENCE</scope>
    <source>
        <strain evidence="1">CBS 626.80</strain>
    </source>
</reference>
<reference evidence="1" key="2">
    <citation type="submission" date="2023-06" db="EMBL/GenBank/DDBJ databases">
        <authorList>
            <consortium name="Lawrence Berkeley National Laboratory"/>
            <person name="Mondo S.J."/>
            <person name="Hensen N."/>
            <person name="Bonometti L."/>
            <person name="Westerberg I."/>
            <person name="Brannstrom I.O."/>
            <person name="Guillou S."/>
            <person name="Cros-Aarteil S."/>
            <person name="Calhoun S."/>
            <person name="Haridas S."/>
            <person name="Kuo A."/>
            <person name="Pangilinan J."/>
            <person name="Riley R."/>
            <person name="Labutti K."/>
            <person name="Andreopoulos B."/>
            <person name="Lipzen A."/>
            <person name="Chen C."/>
            <person name="Yanf M."/>
            <person name="Daum C."/>
            <person name="Ng V."/>
            <person name="Clum A."/>
            <person name="Steindorff A."/>
            <person name="Ohm R."/>
            <person name="Martin F."/>
            <person name="Silar P."/>
            <person name="Natvig D."/>
            <person name="Lalanne C."/>
            <person name="Gautier V."/>
            <person name="Ament-Velasquez S.L."/>
            <person name="Kruys A."/>
            <person name="Hutchinson M.I."/>
            <person name="Powell A.J."/>
            <person name="Barry K."/>
            <person name="Miller A.N."/>
            <person name="Grigoriev I.V."/>
            <person name="Debuchy R."/>
            <person name="Gladieux P."/>
            <person name="Thoren M.H."/>
            <person name="Johannesson H."/>
        </authorList>
    </citation>
    <scope>NUCLEOTIDE SEQUENCE</scope>
    <source>
        <strain evidence="1">CBS 626.80</strain>
    </source>
</reference>
<dbReference type="Proteomes" id="UP001303222">
    <property type="component" value="Unassembled WGS sequence"/>
</dbReference>
<keyword evidence="2" id="KW-1185">Reference proteome</keyword>
<sequence>MMLQLTQTDPVCAKRVMDVWQQMLEATIKEKSKSFANLGEEYLEYRVIDTGALLKRS</sequence>
<protein>
    <submittedName>
        <fullName evidence="1">Uncharacterized protein</fullName>
    </submittedName>
</protein>
<evidence type="ECO:0000313" key="2">
    <source>
        <dbReference type="Proteomes" id="UP001303222"/>
    </source>
</evidence>
<gene>
    <name evidence="1" type="ORF">QBC32DRAFT_313039</name>
</gene>